<keyword evidence="1" id="KW-1133">Transmembrane helix</keyword>
<accession>A0A1H8LK59</accession>
<evidence type="ECO:0000313" key="2">
    <source>
        <dbReference type="EMBL" id="SEO05505.1"/>
    </source>
</evidence>
<organism evidence="2 3">
    <name type="scientific">Actinacidiphila rubida</name>
    <dbReference type="NCBI Taxonomy" id="310780"/>
    <lineage>
        <taxon>Bacteria</taxon>
        <taxon>Bacillati</taxon>
        <taxon>Actinomycetota</taxon>
        <taxon>Actinomycetes</taxon>
        <taxon>Kitasatosporales</taxon>
        <taxon>Streptomycetaceae</taxon>
        <taxon>Actinacidiphila</taxon>
    </lineage>
</organism>
<name>A0A1H8LK59_9ACTN</name>
<proteinExistence type="predicted"/>
<keyword evidence="3" id="KW-1185">Reference proteome</keyword>
<feature type="transmembrane region" description="Helical" evidence="1">
    <location>
        <begin position="6"/>
        <end position="25"/>
    </location>
</feature>
<evidence type="ECO:0000313" key="3">
    <source>
        <dbReference type="Proteomes" id="UP000181951"/>
    </source>
</evidence>
<gene>
    <name evidence="2" type="ORF">SAMN05216267_101654</name>
</gene>
<sequence length="33" mass="3660">MRALETIGFSLGVIAFTVALLLFLMGGPHYRKH</sequence>
<dbReference type="EMBL" id="FODD01000016">
    <property type="protein sequence ID" value="SEO05505.1"/>
    <property type="molecule type" value="Genomic_DNA"/>
</dbReference>
<keyword evidence="1" id="KW-0472">Membrane</keyword>
<evidence type="ECO:0000256" key="1">
    <source>
        <dbReference type="SAM" id="Phobius"/>
    </source>
</evidence>
<reference evidence="2 3" key="1">
    <citation type="submission" date="2016-10" db="EMBL/GenBank/DDBJ databases">
        <authorList>
            <person name="de Groot N.N."/>
        </authorList>
    </citation>
    <scope>NUCLEOTIDE SEQUENCE [LARGE SCALE GENOMIC DNA]</scope>
    <source>
        <strain evidence="2 3">CGMCC 4.2026</strain>
    </source>
</reference>
<protein>
    <submittedName>
        <fullName evidence="2">Uncharacterized protein</fullName>
    </submittedName>
</protein>
<dbReference type="AlphaFoldDB" id="A0A1H8LK59"/>
<keyword evidence="1" id="KW-0812">Transmembrane</keyword>
<dbReference type="Proteomes" id="UP000181951">
    <property type="component" value="Unassembled WGS sequence"/>
</dbReference>